<dbReference type="KEGG" id="oxy:HCG48_07965"/>
<protein>
    <submittedName>
        <fullName evidence="1">Alpha/beta fold hydrolase</fullName>
    </submittedName>
</protein>
<dbReference type="SUPFAM" id="SSF53474">
    <property type="entry name" value="alpha/beta-Hydrolases"/>
    <property type="match status" value="1"/>
</dbReference>
<reference evidence="1 2" key="1">
    <citation type="submission" date="2020-04" db="EMBL/GenBank/DDBJ databases">
        <authorList>
            <person name="Basu S."/>
            <person name="Maruthanayagam V."/>
            <person name="Chakraborty S."/>
            <person name="Pramanik A."/>
            <person name="Mukherjee J."/>
            <person name="Brink B."/>
        </authorList>
    </citation>
    <scope>NUCLEOTIDE SEQUENCE [LARGE SCALE GENOMIC DNA]</scope>
    <source>
        <strain evidence="1 2">AP17</strain>
    </source>
</reference>
<dbReference type="AlphaFoldDB" id="A0A6H1TXM2"/>
<evidence type="ECO:0000313" key="1">
    <source>
        <dbReference type="EMBL" id="QIZ70523.1"/>
    </source>
</evidence>
<dbReference type="Pfam" id="PF05728">
    <property type="entry name" value="UPF0227"/>
    <property type="match status" value="1"/>
</dbReference>
<gene>
    <name evidence="1" type="ORF">HCG48_07965</name>
</gene>
<dbReference type="InterPro" id="IPR008886">
    <property type="entry name" value="UPF0227/Esterase_YqiA"/>
</dbReference>
<proteinExistence type="predicted"/>
<dbReference type="InterPro" id="IPR029058">
    <property type="entry name" value="AB_hydrolase_fold"/>
</dbReference>
<evidence type="ECO:0000313" key="2">
    <source>
        <dbReference type="Proteomes" id="UP000500857"/>
    </source>
</evidence>
<sequence length="212" mass="24609">MKSTYFYLHGFASSPQSNKARQLGDRFAERHLTLHVPDLNFGNFTHLTFTRQLERVSRLFPPPPSPVTLIGSSFGGLTALWLAQQSTQVDRLVILAPALRFLYFWLPTLDPTALHDWEARGYLDVYHYGEGRDVPLHYNFVKDLQQYRDERLGRSRPTLILHGQQDEVIPIQASRSFVRDRPWANLVELDSDHSLANVLPEIWHEIRNFCQI</sequence>
<dbReference type="EMBL" id="CP051167">
    <property type="protein sequence ID" value="QIZ70523.1"/>
    <property type="molecule type" value="Genomic_DNA"/>
</dbReference>
<dbReference type="GO" id="GO:0016787">
    <property type="term" value="F:hydrolase activity"/>
    <property type="evidence" value="ECO:0007669"/>
    <property type="project" value="UniProtKB-KW"/>
</dbReference>
<organism evidence="1 2">
    <name type="scientific">Oxynema aestuarii AP17</name>
    <dbReference type="NCBI Taxonomy" id="2064643"/>
    <lineage>
        <taxon>Bacteria</taxon>
        <taxon>Bacillati</taxon>
        <taxon>Cyanobacteriota</taxon>
        <taxon>Cyanophyceae</taxon>
        <taxon>Oscillatoriophycideae</taxon>
        <taxon>Oscillatoriales</taxon>
        <taxon>Oscillatoriaceae</taxon>
        <taxon>Oxynema</taxon>
        <taxon>Oxynema aestuarii</taxon>
    </lineage>
</organism>
<accession>A0A6H1TXM2</accession>
<name>A0A6H1TXM2_9CYAN</name>
<keyword evidence="2" id="KW-1185">Reference proteome</keyword>
<dbReference type="Gene3D" id="3.40.50.1820">
    <property type="entry name" value="alpha/beta hydrolase"/>
    <property type="match status" value="1"/>
</dbReference>
<dbReference type="Proteomes" id="UP000500857">
    <property type="component" value="Chromosome"/>
</dbReference>
<keyword evidence="1" id="KW-0378">Hydrolase</keyword>
<dbReference type="RefSeq" id="WP_168568678.1">
    <property type="nucleotide sequence ID" value="NZ_CP051167.1"/>
</dbReference>